<dbReference type="OrthoDB" id="6783777at2759"/>
<feature type="region of interest" description="Disordered" evidence="1">
    <location>
        <begin position="317"/>
        <end position="382"/>
    </location>
</feature>
<organism evidence="2 3">
    <name type="scientific">Callosobruchus maculatus</name>
    <name type="common">Southern cowpea weevil</name>
    <name type="synonym">Pulse bruchid</name>
    <dbReference type="NCBI Taxonomy" id="64391"/>
    <lineage>
        <taxon>Eukaryota</taxon>
        <taxon>Metazoa</taxon>
        <taxon>Ecdysozoa</taxon>
        <taxon>Arthropoda</taxon>
        <taxon>Hexapoda</taxon>
        <taxon>Insecta</taxon>
        <taxon>Pterygota</taxon>
        <taxon>Neoptera</taxon>
        <taxon>Endopterygota</taxon>
        <taxon>Coleoptera</taxon>
        <taxon>Polyphaga</taxon>
        <taxon>Cucujiformia</taxon>
        <taxon>Chrysomeloidea</taxon>
        <taxon>Chrysomelidae</taxon>
        <taxon>Bruchinae</taxon>
        <taxon>Bruchini</taxon>
        <taxon>Callosobruchus</taxon>
    </lineage>
</organism>
<feature type="region of interest" description="Disordered" evidence="1">
    <location>
        <begin position="1074"/>
        <end position="1145"/>
    </location>
</feature>
<feature type="compositionally biased region" description="Polar residues" evidence="1">
    <location>
        <begin position="354"/>
        <end position="366"/>
    </location>
</feature>
<feature type="region of interest" description="Disordered" evidence="1">
    <location>
        <begin position="635"/>
        <end position="672"/>
    </location>
</feature>
<feature type="compositionally biased region" description="Low complexity" evidence="1">
    <location>
        <begin position="1184"/>
        <end position="1193"/>
    </location>
</feature>
<feature type="region of interest" description="Disordered" evidence="1">
    <location>
        <begin position="489"/>
        <end position="513"/>
    </location>
</feature>
<feature type="compositionally biased region" description="Acidic residues" evidence="1">
    <location>
        <begin position="1323"/>
        <end position="1332"/>
    </location>
</feature>
<evidence type="ECO:0000313" key="2">
    <source>
        <dbReference type="EMBL" id="VEN60589.1"/>
    </source>
</evidence>
<protein>
    <submittedName>
        <fullName evidence="2">Uncharacterized protein</fullName>
    </submittedName>
</protein>
<feature type="compositionally biased region" description="Low complexity" evidence="1">
    <location>
        <begin position="649"/>
        <end position="665"/>
    </location>
</feature>
<dbReference type="Proteomes" id="UP000410492">
    <property type="component" value="Unassembled WGS sequence"/>
</dbReference>
<reference evidence="2 3" key="1">
    <citation type="submission" date="2019-01" db="EMBL/GenBank/DDBJ databases">
        <authorList>
            <person name="Sayadi A."/>
        </authorList>
    </citation>
    <scope>NUCLEOTIDE SEQUENCE [LARGE SCALE GENOMIC DNA]</scope>
</reference>
<feature type="compositionally biased region" description="Polar residues" evidence="1">
    <location>
        <begin position="1198"/>
        <end position="1213"/>
    </location>
</feature>
<feature type="region of interest" description="Disordered" evidence="1">
    <location>
        <begin position="1250"/>
        <end position="1332"/>
    </location>
</feature>
<feature type="region of interest" description="Disordered" evidence="1">
    <location>
        <begin position="918"/>
        <end position="939"/>
    </location>
</feature>
<feature type="region of interest" description="Disordered" evidence="1">
    <location>
        <begin position="865"/>
        <end position="886"/>
    </location>
</feature>
<feature type="region of interest" description="Disordered" evidence="1">
    <location>
        <begin position="540"/>
        <end position="565"/>
    </location>
</feature>
<feature type="compositionally biased region" description="Polar residues" evidence="1">
    <location>
        <begin position="1288"/>
        <end position="1299"/>
    </location>
</feature>
<feature type="region of interest" description="Disordered" evidence="1">
    <location>
        <begin position="1184"/>
        <end position="1214"/>
    </location>
</feature>
<feature type="compositionally biased region" description="Low complexity" evidence="1">
    <location>
        <begin position="317"/>
        <end position="328"/>
    </location>
</feature>
<evidence type="ECO:0000313" key="3">
    <source>
        <dbReference type="Proteomes" id="UP000410492"/>
    </source>
</evidence>
<name>A0A653DKS3_CALMS</name>
<dbReference type="EMBL" id="CAACVG010012641">
    <property type="protein sequence ID" value="VEN60589.1"/>
    <property type="molecule type" value="Genomic_DNA"/>
</dbReference>
<feature type="region of interest" description="Disordered" evidence="1">
    <location>
        <begin position="1024"/>
        <end position="1045"/>
    </location>
</feature>
<feature type="compositionally biased region" description="Polar residues" evidence="1">
    <location>
        <begin position="1251"/>
        <end position="1270"/>
    </location>
</feature>
<feature type="region of interest" description="Disordered" evidence="1">
    <location>
        <begin position="706"/>
        <end position="727"/>
    </location>
</feature>
<evidence type="ECO:0000256" key="1">
    <source>
        <dbReference type="SAM" id="MobiDB-lite"/>
    </source>
</evidence>
<feature type="region of interest" description="Disordered" evidence="1">
    <location>
        <begin position="581"/>
        <end position="618"/>
    </location>
</feature>
<feature type="compositionally biased region" description="Polar residues" evidence="1">
    <location>
        <begin position="1074"/>
        <end position="1089"/>
    </location>
</feature>
<proteinExistence type="predicted"/>
<feature type="compositionally biased region" description="Polar residues" evidence="1">
    <location>
        <begin position="541"/>
        <end position="565"/>
    </location>
</feature>
<feature type="region of interest" description="Disordered" evidence="1">
    <location>
        <begin position="812"/>
        <end position="833"/>
    </location>
</feature>
<accession>A0A653DKS3</accession>
<keyword evidence="3" id="KW-1185">Reference proteome</keyword>
<gene>
    <name evidence="2" type="ORF">CALMAC_LOCUS18239</name>
</gene>
<feature type="compositionally biased region" description="Polar residues" evidence="1">
    <location>
        <begin position="591"/>
        <end position="618"/>
    </location>
</feature>
<feature type="region of interest" description="Disordered" evidence="1">
    <location>
        <begin position="759"/>
        <end position="779"/>
    </location>
</feature>
<sequence length="1332" mass="141358">MTKHTQKLLIHFHTDEKKHMNKLHDNIISSLLYLDNKTTEHFMVSEANNHLLVPLKKELKEDFNNYANKVADMTSDLGTSTLKLRESFRGLESQVNGLDKNLKTLIGRVGIDGSPNGSIVCEDDKIQEVLRSKFQKVLANQEEFMKGCYKVQMQEPQIEGEISAMLEKLLDMVVKRFGENDRDARVFKHMIKNHHEQTQRNLVQLNENIASVYGRSTASIHEIEQVIRDVQENVRALYTYLKGVLPEGREQHLKVILDKLQKIEEYTKRFKGCPDHVKPELKKIQNTLTSMMKVIAVEKPKSRDADIVKAVQAVFGTGNSSSNTSTTTLPWDPTKINIRGDLASNGHDAKNDTRNPSNSDNDTTEGGTSGPFPDSTTVPYTDNQSTTTVVQTLISVQNSTNSSDLAPKMAVGPVRNLLTENSASQNGTTVSPADNKGEATVVSLQNSTKPPNDSSVVLLQHALKGNTSQNGTTVPSAVNGNGSTVVENAVQSASTENTETSQSDNRVPPIDNNSKATVVEKIGALLNETQPLDAAPENTVAPLQSGLTGSTEASQSDTTVPPIDNNSKATVVEKVGALQNGTQPLDAAPENTVTPLQSGLTGSTEASQSDTTVPPIDNNSKATVVEKVGALQNGTQPLDAAPENTVAPLQSGLTGSTGTSQSDTTVPPIDNNSKATEVEKVGALQNGTKPLDAAPKNTVAPLQSGLTENTETSQSDTTVPPIDNNSKTTEVEKVGALQNGTQPLNAAPKTTAVPLQSGLTENTETSQSDTTVPPIDNNSKTTEVEKVGALQNGTQPLNAAPETTVVPLQSGLTENTETSQSDTTVPPIDNNSKTTEVEKVGALQNGTQPLNAAPETTVVPLQSGLTENTETSQSDTTVPPIDNNSKTTEVEKVGALQNGTQPLNAAPETTVVPLQSGLTENTETSQSDTTVPPIDNNSKTTEVEKVGALQNGTQPLNAAPETTVVPLQSGLTENTETSQSDTTVPPIDNNSKTTEVEKVGALQNGTQPLNAAPETTVVPLQSGLTENTETSQSDTTVPPIDNNSKTTEVEKVGALQNGTQPLNAAPETTVVPLQSGLTGNTETSQSDTTVPPIDNSKTTEVEKVGALQNGTKPFNAAPENSVAPLQSGLTGNTETSQSDTTVPPIDNSKATVVEKVGALQNGTKPSNAGPENTVAPLQSRLTGTTETLQSETTVPPVDNNSKTRSLQNTTNPFNDVPEATVALSQNVSTVSSNVETRKIPEATTALASGITAPSNDKLGTTTKIPENNSAVLPKSEPANDEPEKNEIASKNISIASTTPLPKRSHIRPSDSNSEFAYRKLPEPDYEDVEIAV</sequence>
<feature type="region of interest" description="Disordered" evidence="1">
    <location>
        <begin position="971"/>
        <end position="992"/>
    </location>
</feature>
<feature type="compositionally biased region" description="Polar residues" evidence="1">
    <location>
        <begin position="1123"/>
        <end position="1141"/>
    </location>
</feature>